<evidence type="ECO:0000256" key="21">
    <source>
        <dbReference type="ARBA" id="ARBA00065158"/>
    </source>
</evidence>
<keyword evidence="12" id="KW-0863">Zinc-finger</keyword>
<evidence type="ECO:0000256" key="11">
    <source>
        <dbReference type="ARBA" id="ARBA00022741"/>
    </source>
</evidence>
<evidence type="ECO:0000256" key="23">
    <source>
        <dbReference type="ARBA" id="ARBA00079005"/>
    </source>
</evidence>
<dbReference type="SMART" id="SM00220">
    <property type="entry name" value="S_TKc"/>
    <property type="match status" value="1"/>
</dbReference>
<dbReference type="PROSITE" id="PS00108">
    <property type="entry name" value="PROTEIN_KINASE_ST"/>
    <property type="match status" value="1"/>
</dbReference>
<feature type="domain" description="AGC-kinase C-terminal" evidence="30">
    <location>
        <begin position="332"/>
        <end position="403"/>
    </location>
</feature>
<proteinExistence type="inferred from homology"/>
<dbReference type="EC" id="2.7.11.1" evidence="5"/>
<dbReference type="InterPro" id="IPR008271">
    <property type="entry name" value="Ser/Thr_kinase_AS"/>
</dbReference>
<feature type="coiled-coil region" evidence="26">
    <location>
        <begin position="881"/>
        <end position="950"/>
    </location>
</feature>
<keyword evidence="19" id="KW-0206">Cytoskeleton</keyword>
<dbReference type="FunFam" id="3.30.200.20:FF:000072">
    <property type="entry name" value="Rho-associated protein kinase 2"/>
    <property type="match status" value="1"/>
</dbReference>
<evidence type="ECO:0000256" key="19">
    <source>
        <dbReference type="ARBA" id="ARBA00023212"/>
    </source>
</evidence>
<dbReference type="SMART" id="SM00109">
    <property type="entry name" value="C1"/>
    <property type="match status" value="1"/>
</dbReference>
<keyword evidence="7" id="KW-0723">Serine/threonine-protein kinase</keyword>
<comment type="function">
    <text evidence="20">Negatively regulates mel-11 to relieve the inhibition of mlc-4, allowing contraction of the circumferentially oriented microfilaments in epidermal cells and thereby regulating myosin II contractility during spermathecal contraction, cleavage furrow contraction in early embryos, and embryonic elongation and morphogenesis. Required for P-cell migration. May also play a role in oocyte cellularization.</text>
</comment>
<dbReference type="Gene3D" id="2.30.29.30">
    <property type="entry name" value="Pleckstrin-homology domain (PH domain)/Phosphotyrosine-binding domain (PTB)"/>
    <property type="match status" value="1"/>
</dbReference>
<dbReference type="GO" id="GO:0004674">
    <property type="term" value="F:protein serine/threonine kinase activity"/>
    <property type="evidence" value="ECO:0007669"/>
    <property type="project" value="UniProtKB-KW"/>
</dbReference>
<keyword evidence="6" id="KW-0963">Cytoplasm</keyword>
<evidence type="ECO:0000256" key="10">
    <source>
        <dbReference type="ARBA" id="ARBA00022723"/>
    </source>
</evidence>
<dbReference type="PROSITE" id="PS51285">
    <property type="entry name" value="AGC_KINASE_CTER"/>
    <property type="match status" value="1"/>
</dbReference>
<organism evidence="31 32">
    <name type="scientific">Gnathostoma spinigerum</name>
    <dbReference type="NCBI Taxonomy" id="75299"/>
    <lineage>
        <taxon>Eukaryota</taxon>
        <taxon>Metazoa</taxon>
        <taxon>Ecdysozoa</taxon>
        <taxon>Nematoda</taxon>
        <taxon>Chromadorea</taxon>
        <taxon>Rhabditida</taxon>
        <taxon>Spirurina</taxon>
        <taxon>Gnathostomatomorpha</taxon>
        <taxon>Gnathostomatoidea</taxon>
        <taxon>Gnathostomatidae</taxon>
        <taxon>Gnathostoma</taxon>
    </lineage>
</organism>
<dbReference type="PANTHER" id="PTHR22988">
    <property type="entry name" value="MYOTONIC DYSTROPHY S/T KINASE-RELATED"/>
    <property type="match status" value="1"/>
</dbReference>
<dbReference type="InterPro" id="IPR046349">
    <property type="entry name" value="C1-like_sf"/>
</dbReference>
<keyword evidence="18 26" id="KW-0175">Coiled coil</keyword>
<dbReference type="FunFam" id="1.10.510.10:FF:000047">
    <property type="entry name" value="Rho-associated protein kinase 1"/>
    <property type="match status" value="1"/>
</dbReference>
<evidence type="ECO:0000256" key="22">
    <source>
        <dbReference type="ARBA" id="ARBA00068946"/>
    </source>
</evidence>
<dbReference type="Gene3D" id="3.30.60.20">
    <property type="match status" value="1"/>
</dbReference>
<evidence type="ECO:0000256" key="8">
    <source>
        <dbReference type="ARBA" id="ARBA00022553"/>
    </source>
</evidence>
<evidence type="ECO:0000256" key="2">
    <source>
        <dbReference type="ARBA" id="ARBA00004245"/>
    </source>
</evidence>
<comment type="caution">
    <text evidence="31">The sequence shown here is derived from an EMBL/GenBank/DDBJ whole genome shotgun (WGS) entry which is preliminary data.</text>
</comment>
<comment type="similarity">
    <text evidence="4">Belongs to the protein kinase superfamily. AGC Ser/Thr protein kinase family.</text>
</comment>
<dbReference type="InterPro" id="IPR011009">
    <property type="entry name" value="Kinase-like_dom_sf"/>
</dbReference>
<dbReference type="GO" id="GO:0005524">
    <property type="term" value="F:ATP binding"/>
    <property type="evidence" value="ECO:0007669"/>
    <property type="project" value="UniProtKB-UniRule"/>
</dbReference>
<dbReference type="AlphaFoldDB" id="A0ABD6E4E7"/>
<evidence type="ECO:0000256" key="25">
    <source>
        <dbReference type="PROSITE-ProRule" id="PRU10141"/>
    </source>
</evidence>
<gene>
    <name evidence="31" type="ORF">AB6A40_000570</name>
</gene>
<dbReference type="PROSITE" id="PS00107">
    <property type="entry name" value="PROTEIN_KINASE_ATP"/>
    <property type="match status" value="1"/>
</dbReference>
<evidence type="ECO:0000256" key="16">
    <source>
        <dbReference type="ARBA" id="ARBA00022842"/>
    </source>
</evidence>
<dbReference type="InterPro" id="IPR002219">
    <property type="entry name" value="PKC_DAG/PE"/>
</dbReference>
<evidence type="ECO:0000256" key="18">
    <source>
        <dbReference type="ARBA" id="ARBA00023054"/>
    </source>
</evidence>
<keyword evidence="17" id="KW-0896">Oogenesis</keyword>
<feature type="binding site" evidence="25">
    <location>
        <position position="98"/>
    </location>
    <ligand>
        <name>ATP</name>
        <dbReference type="ChEBI" id="CHEBI:30616"/>
    </ligand>
</feature>
<keyword evidence="11 25" id="KW-0547">Nucleotide-binding</keyword>
<dbReference type="InterPro" id="IPR011993">
    <property type="entry name" value="PH-like_dom_sf"/>
</dbReference>
<feature type="region of interest" description="Disordered" evidence="27">
    <location>
        <begin position="1187"/>
        <end position="1233"/>
    </location>
</feature>
<dbReference type="Gene3D" id="1.10.510.10">
    <property type="entry name" value="Transferase(Phosphotransferase) domain 1"/>
    <property type="match status" value="1"/>
</dbReference>
<comment type="cofactor">
    <cofactor evidence="1">
        <name>Mg(2+)</name>
        <dbReference type="ChEBI" id="CHEBI:18420"/>
    </cofactor>
</comment>
<feature type="domain" description="Phorbol-ester/DAG-type" evidence="29">
    <location>
        <begin position="1094"/>
        <end position="1147"/>
    </location>
</feature>
<evidence type="ECO:0000256" key="4">
    <source>
        <dbReference type="ARBA" id="ARBA00009903"/>
    </source>
</evidence>
<evidence type="ECO:0000256" key="26">
    <source>
        <dbReference type="SAM" id="Coils"/>
    </source>
</evidence>
<dbReference type="GO" id="GO:0048477">
    <property type="term" value="P:oogenesis"/>
    <property type="evidence" value="ECO:0007669"/>
    <property type="project" value="UniProtKB-KW"/>
</dbReference>
<dbReference type="PROSITE" id="PS50081">
    <property type="entry name" value="ZF_DAG_PE_2"/>
    <property type="match status" value="1"/>
</dbReference>
<feature type="compositionally biased region" description="Basic and acidic residues" evidence="27">
    <location>
        <begin position="1071"/>
        <end position="1080"/>
    </location>
</feature>
<dbReference type="SUPFAM" id="SSF56112">
    <property type="entry name" value="Protein kinase-like (PK-like)"/>
    <property type="match status" value="1"/>
</dbReference>
<keyword evidence="10" id="KW-0479">Metal-binding</keyword>
<keyword evidence="32" id="KW-1185">Reference proteome</keyword>
<comment type="subunit">
    <text evidence="21">Interacts with rho-1.</text>
</comment>
<feature type="compositionally biased region" description="Low complexity" evidence="27">
    <location>
        <begin position="1199"/>
        <end position="1215"/>
    </location>
</feature>
<feature type="region of interest" description="Disordered" evidence="27">
    <location>
        <begin position="1059"/>
        <end position="1091"/>
    </location>
</feature>
<evidence type="ECO:0000256" key="1">
    <source>
        <dbReference type="ARBA" id="ARBA00001946"/>
    </source>
</evidence>
<evidence type="ECO:0000256" key="17">
    <source>
        <dbReference type="ARBA" id="ARBA00022943"/>
    </source>
</evidence>
<dbReference type="GO" id="GO:0005856">
    <property type="term" value="C:cytoskeleton"/>
    <property type="evidence" value="ECO:0007669"/>
    <property type="project" value="UniProtKB-SubCell"/>
</dbReference>
<dbReference type="GO" id="GO:0008270">
    <property type="term" value="F:zinc ion binding"/>
    <property type="evidence" value="ECO:0007669"/>
    <property type="project" value="UniProtKB-KW"/>
</dbReference>
<dbReference type="InterPro" id="IPR000719">
    <property type="entry name" value="Prot_kinase_dom"/>
</dbReference>
<keyword evidence="16" id="KW-0460">Magnesium</keyword>
<dbReference type="CDD" id="cd20813">
    <property type="entry name" value="C1_ROCK"/>
    <property type="match status" value="1"/>
</dbReference>
<keyword evidence="8" id="KW-0597">Phosphoprotein</keyword>
<dbReference type="InterPro" id="IPR000961">
    <property type="entry name" value="AGC-kinase_C"/>
</dbReference>
<dbReference type="GO" id="GO:0032154">
    <property type="term" value="C:cleavage furrow"/>
    <property type="evidence" value="ECO:0007669"/>
    <property type="project" value="UniProtKB-SubCell"/>
</dbReference>
<dbReference type="Gene3D" id="3.30.200.20">
    <property type="entry name" value="Phosphorylase Kinase, domain 1"/>
    <property type="match status" value="1"/>
</dbReference>
<evidence type="ECO:0000259" key="29">
    <source>
        <dbReference type="PROSITE" id="PS50081"/>
    </source>
</evidence>
<evidence type="ECO:0000256" key="6">
    <source>
        <dbReference type="ARBA" id="ARBA00022490"/>
    </source>
</evidence>
<reference evidence="31 32" key="1">
    <citation type="submission" date="2024-08" db="EMBL/GenBank/DDBJ databases">
        <title>Gnathostoma spinigerum genome.</title>
        <authorList>
            <person name="Gonzalez-Bertolin B."/>
            <person name="Monzon S."/>
            <person name="Zaballos A."/>
            <person name="Jimenez P."/>
            <person name="Dekumyoy P."/>
            <person name="Varona S."/>
            <person name="Cuesta I."/>
            <person name="Sumanam S."/>
            <person name="Adisakwattana P."/>
            <person name="Gasser R.B."/>
            <person name="Hernandez-Gonzalez A."/>
            <person name="Young N.D."/>
            <person name="Perteguer M.J."/>
        </authorList>
    </citation>
    <scope>NUCLEOTIDE SEQUENCE [LARGE SCALE GENOMIC DNA]</scope>
    <source>
        <strain evidence="31">AL3</strain>
        <tissue evidence="31">Liver</tissue>
    </source>
</reference>
<evidence type="ECO:0000256" key="13">
    <source>
        <dbReference type="ARBA" id="ARBA00022777"/>
    </source>
</evidence>
<evidence type="ECO:0000256" key="5">
    <source>
        <dbReference type="ARBA" id="ARBA00012513"/>
    </source>
</evidence>
<evidence type="ECO:0000313" key="32">
    <source>
        <dbReference type="Proteomes" id="UP001608902"/>
    </source>
</evidence>
<keyword evidence="14" id="KW-0862">Zinc</keyword>
<dbReference type="PANTHER" id="PTHR22988:SF73">
    <property type="entry name" value="RHO-ASSOCIATED PROTEIN KINASE"/>
    <property type="match status" value="1"/>
</dbReference>
<evidence type="ECO:0000256" key="12">
    <source>
        <dbReference type="ARBA" id="ARBA00022771"/>
    </source>
</evidence>
<evidence type="ECO:0000259" key="28">
    <source>
        <dbReference type="PROSITE" id="PS50011"/>
    </source>
</evidence>
<evidence type="ECO:0000256" key="20">
    <source>
        <dbReference type="ARBA" id="ARBA00053856"/>
    </source>
</evidence>
<keyword evidence="13" id="KW-0418">Kinase</keyword>
<dbReference type="Proteomes" id="UP001608902">
    <property type="component" value="Unassembled WGS sequence"/>
</dbReference>
<evidence type="ECO:0000313" key="31">
    <source>
        <dbReference type="EMBL" id="MFH4973861.1"/>
    </source>
</evidence>
<accession>A0ABD6E4E7</accession>
<dbReference type="EMBL" id="JBGFUD010000166">
    <property type="protein sequence ID" value="MFH4973861.1"/>
    <property type="molecule type" value="Genomic_DNA"/>
</dbReference>
<sequence length="1233" mass="141970">MNEAGELAKALLNPCSLLNIDGLLDALTAVVEDCSYPLIRRSRNIDTFVSKYSNAVKQISSLRLKGSDFNLVKVIGRGAYGEVQLVRHSRTKKVYAMKVLNKNEMIRRAESAFFWEERDIMAHSDSEWIVRLYYAFQDSKFLYMVMEYMPGGDLVNLMAKYEIPEKWARFYTAELILALDCLHKMGYIHRDVKPDNLLIGSSGHVKLADFGTCLRMDPDGRVRCTTAVGTPDYISPEVLELQGTEGVYGCEVDWWAVGIFIYEMLTGDTPFYADSLMGTYQRIRDHMKELSFPSDIEMSENAKDIIRKFLSPSSSRLGNDGVESIKQHPFFINEDWTFETIMNAIPPVVPELNGDDDASNFDEVESKEANPADNFQIPKSFAGNQLSFIGFTYSSELGPIAAIKKFQSHVEELGSESKGLPSSSVIVDEEKTTLEKKLNDCQAHARELKAKLEFEREEMKSKIKQISDLNEQLANASDAENRIKKLEQQIAELTDKCRLYSENEKRARELHDDLHAKLNSQLEAKRNLEDQNRAKDEQEARLKDELESLRAQANAEGDQLKCSQNKVSELSDAVEKLRSEIESLRERETSLRNQLSTLKETMLIERENLRDENRKSDDEIRRSQARLVEELQNARNEIETLKSDLKMETRLRLKAQNENDQLIKLKDVVKLQTDDLNRVRDEKRKLEKDIEAGLASRRLLERQLEDVREQLDTETAFVDVYKNEMNALMEEATDKAQQLQRLEILRTRDEQRLRETTSQLENEKLQRQNVESSLYAAEKEKTMLELEIRQLMTRHEKEMAAKSTTITMLSRKEEELERSLKQNELEKSSVNEMNGTSLEVENTQLRKELDLVSRKKDAAIHKLEELVQARTKPEKPTNRQDKQRERRIANLEKELRLEKQKYEERISQLVKDGEQLKIALAEEEKTTSTLRAELENYQQCEKMMNEQRKRERGDHEQARISSTVSPAVIENDSSFESAVSIRLTSGRRHIWHECFAHFDRNGFEFCEKYADGKPFMTIHAKQLCHVRHVSGADVRFARENQLPRIFQILYVQEEENPSRKSSTIDLSSSNGRDDRFDTSHSKSSLSSTESLSNGHDLLSLVFHMPTTCDLCVRPLSHMFRPPAAYECRRCRMRFHQTHLGKDSIPQCKQTVDAREMLIMAPSCERCDEWVNELKKFIEYHRPQLQHPGGVLRKGSSTRTAPPLSSLSNNSSRSATQPVRTLSPLPGVPLPSPL</sequence>
<feature type="domain" description="Protein kinase" evidence="28">
    <location>
        <begin position="69"/>
        <end position="331"/>
    </location>
</feature>
<keyword evidence="15 25" id="KW-0067">ATP-binding</keyword>
<keyword evidence="17" id="KW-0221">Differentiation</keyword>
<feature type="compositionally biased region" description="Polar residues" evidence="27">
    <location>
        <begin position="1059"/>
        <end position="1070"/>
    </location>
</feature>
<evidence type="ECO:0000259" key="30">
    <source>
        <dbReference type="PROSITE" id="PS51285"/>
    </source>
</evidence>
<protein>
    <recommendedName>
        <fullName evidence="22">Rho-associated protein kinase let-502</fullName>
        <ecNumber evidence="5">2.7.11.1</ecNumber>
    </recommendedName>
    <alternativeName>
        <fullName evidence="23">Lethal protein 502</fullName>
    </alternativeName>
    <alternativeName>
        <fullName evidence="24">Rho-binding kinase let-502</fullName>
    </alternativeName>
</protein>
<comment type="subcellular location">
    <subcellularLocation>
        <location evidence="3">Cleavage furrow</location>
    </subcellularLocation>
    <subcellularLocation>
        <location evidence="2">Cytoplasm</location>
        <location evidence="2">Cytoskeleton</location>
    </subcellularLocation>
</comment>
<name>A0ABD6E4E7_9BILA</name>
<evidence type="ECO:0000256" key="14">
    <source>
        <dbReference type="ARBA" id="ARBA00022833"/>
    </source>
</evidence>
<evidence type="ECO:0000256" key="15">
    <source>
        <dbReference type="ARBA" id="ARBA00022840"/>
    </source>
</evidence>
<keyword evidence="9" id="KW-0808">Transferase</keyword>
<dbReference type="InterPro" id="IPR017441">
    <property type="entry name" value="Protein_kinase_ATP_BS"/>
</dbReference>
<evidence type="ECO:0000256" key="24">
    <source>
        <dbReference type="ARBA" id="ARBA00082807"/>
    </source>
</evidence>
<evidence type="ECO:0000256" key="7">
    <source>
        <dbReference type="ARBA" id="ARBA00022527"/>
    </source>
</evidence>
<dbReference type="PROSITE" id="PS50011">
    <property type="entry name" value="PROTEIN_KINASE_DOM"/>
    <property type="match status" value="1"/>
</dbReference>
<dbReference type="SMART" id="SM00133">
    <property type="entry name" value="S_TK_X"/>
    <property type="match status" value="1"/>
</dbReference>
<feature type="coiled-coil region" evidence="26">
    <location>
        <begin position="431"/>
        <end position="833"/>
    </location>
</feature>
<dbReference type="InterPro" id="IPR050839">
    <property type="entry name" value="Rho-assoc_Ser/Thr_Kinase"/>
</dbReference>
<feature type="compositionally biased region" description="Low complexity" evidence="27">
    <location>
        <begin position="1081"/>
        <end position="1091"/>
    </location>
</feature>
<dbReference type="Pfam" id="PF00069">
    <property type="entry name" value="Pkinase"/>
    <property type="match status" value="1"/>
</dbReference>
<dbReference type="SUPFAM" id="SSF57889">
    <property type="entry name" value="Cysteine-rich domain"/>
    <property type="match status" value="1"/>
</dbReference>
<evidence type="ECO:0000256" key="3">
    <source>
        <dbReference type="ARBA" id="ARBA00004626"/>
    </source>
</evidence>
<evidence type="ECO:0000256" key="9">
    <source>
        <dbReference type="ARBA" id="ARBA00022679"/>
    </source>
</evidence>
<evidence type="ECO:0000256" key="27">
    <source>
        <dbReference type="SAM" id="MobiDB-lite"/>
    </source>
</evidence>